<dbReference type="OrthoDB" id="9781459at2"/>
<dbReference type="InterPro" id="IPR011733">
    <property type="entry name" value="CHP02185_IM"/>
</dbReference>
<gene>
    <name evidence="2" type="ORF">A0O21_04885</name>
</gene>
<sequence>MINLTKEDGKIVMIHALLYFLCVGAGTAISILLFRSPNMFYAPAMTALLAGWVYFHLLEQLPKFGPITLIGFFISLFFLLSRHYILAAFPNLLFAFLADLLARSKMYQSQPLNLLSYLIFSLGNTAPLLAMWVSRQGYIAYLLNKGKDMAYVNRVMLDFTISNGAALLGSVIIAGLAGGLIGSWFLKHRKK</sequence>
<keyword evidence="1" id="KW-1133">Transmembrane helix</keyword>
<keyword evidence="3" id="KW-1185">Reference proteome</keyword>
<dbReference type="AlphaFoldDB" id="A0A172Q7J8"/>
<evidence type="ECO:0000313" key="2">
    <source>
        <dbReference type="EMBL" id="AND79411.1"/>
    </source>
</evidence>
<evidence type="ECO:0000313" key="3">
    <source>
        <dbReference type="Proteomes" id="UP000077317"/>
    </source>
</evidence>
<keyword evidence="1" id="KW-0812">Transmembrane</keyword>
<feature type="transmembrane region" description="Helical" evidence="1">
    <location>
        <begin position="165"/>
        <end position="186"/>
    </location>
</feature>
<feature type="transmembrane region" description="Helical" evidence="1">
    <location>
        <begin position="114"/>
        <end position="133"/>
    </location>
</feature>
<proteinExistence type="predicted"/>
<feature type="transmembrane region" description="Helical" evidence="1">
    <location>
        <begin position="12"/>
        <end position="34"/>
    </location>
</feature>
<organism evidence="2 3">
    <name type="scientific">Streptococcus pantholopis</name>
    <dbReference type="NCBI Taxonomy" id="1811193"/>
    <lineage>
        <taxon>Bacteria</taxon>
        <taxon>Bacillati</taxon>
        <taxon>Bacillota</taxon>
        <taxon>Bacilli</taxon>
        <taxon>Lactobacillales</taxon>
        <taxon>Streptococcaceae</taxon>
        <taxon>Streptococcus</taxon>
    </lineage>
</organism>
<dbReference type="Pfam" id="PF09605">
    <property type="entry name" value="Trep_Strep"/>
    <property type="match status" value="1"/>
</dbReference>
<dbReference type="Proteomes" id="UP000077317">
    <property type="component" value="Chromosome"/>
</dbReference>
<protein>
    <submittedName>
        <fullName evidence="2">Uncharacterized protein</fullName>
    </submittedName>
</protein>
<name>A0A172Q7J8_9STRE</name>
<feature type="transmembrane region" description="Helical" evidence="1">
    <location>
        <begin position="64"/>
        <end position="80"/>
    </location>
</feature>
<reference evidence="3" key="2">
    <citation type="submission" date="2016-03" db="EMBL/GenBank/DDBJ databases">
        <title>Streptococcus antelopensis sp. nov., isolated from the feces of the Tibetan antelope (Pantholops hodgsonii) in Hoh Xil National Nature Reserve, Qinghai, China.</title>
        <authorList>
            <person name="Bai X."/>
        </authorList>
    </citation>
    <scope>NUCLEOTIDE SEQUENCE [LARGE SCALE GENOMIC DNA]</scope>
    <source>
        <strain evidence="3">TA 26</strain>
    </source>
</reference>
<keyword evidence="1" id="KW-0472">Membrane</keyword>
<accession>A0A172Q7J8</accession>
<reference evidence="2 3" key="1">
    <citation type="journal article" date="2016" name="Int. J. Syst. Evol. Microbiol.">
        <title>Streptococcuspantholopis sp. nov., isolated from faeces of the Tibetan antelope (Pantholops hodgsonii).</title>
        <authorList>
            <person name="Bai X."/>
            <person name="Xiong Y."/>
            <person name="Lu S."/>
            <person name="Jin D."/>
            <person name="Lai X."/>
            <person name="Yang J."/>
            <person name="Niu L."/>
            <person name="Hu S."/>
            <person name="Meng X."/>
            <person name="Pu J."/>
            <person name="Ye C."/>
            <person name="Xu J."/>
        </authorList>
    </citation>
    <scope>NUCLEOTIDE SEQUENCE [LARGE SCALE GENOMIC DNA]</scope>
    <source>
        <strain evidence="2 3">TA 26</strain>
    </source>
</reference>
<dbReference type="STRING" id="1811193.A0O21_04885"/>
<dbReference type="NCBIfam" id="TIGR02185">
    <property type="entry name" value="Trep_Strep"/>
    <property type="match status" value="1"/>
</dbReference>
<dbReference type="EMBL" id="CP014699">
    <property type="protein sequence ID" value="AND79411.1"/>
    <property type="molecule type" value="Genomic_DNA"/>
</dbReference>
<evidence type="ECO:0000256" key="1">
    <source>
        <dbReference type="SAM" id="Phobius"/>
    </source>
</evidence>
<dbReference type="KEGG" id="spat:A0O21_04885"/>